<reference evidence="3 4" key="1">
    <citation type="submission" date="2021-05" db="EMBL/GenBank/DDBJ databases">
        <title>Description of Cellulomonas sp. DKR-3 sp. nov.</title>
        <authorList>
            <person name="Dahal R.H."/>
            <person name="Chaudhary D.K."/>
        </authorList>
    </citation>
    <scope>NUCLEOTIDE SEQUENCE [LARGE SCALE GENOMIC DNA]</scope>
    <source>
        <strain evidence="3 4">DKR-3</strain>
    </source>
</reference>
<name>A0ABS5TV82_9CELL</name>
<keyword evidence="4" id="KW-1185">Reference proteome</keyword>
<feature type="region of interest" description="Disordered" evidence="1">
    <location>
        <begin position="50"/>
        <end position="69"/>
    </location>
</feature>
<evidence type="ECO:0000256" key="2">
    <source>
        <dbReference type="SAM" id="Phobius"/>
    </source>
</evidence>
<protein>
    <recommendedName>
        <fullName evidence="5">DZANK-type domain-containing protein</fullName>
    </recommendedName>
</protein>
<comment type="caution">
    <text evidence="3">The sequence shown here is derived from an EMBL/GenBank/DDBJ whole genome shotgun (WGS) entry which is preliminary data.</text>
</comment>
<proteinExistence type="predicted"/>
<keyword evidence="2" id="KW-1133">Transmembrane helix</keyword>
<evidence type="ECO:0008006" key="5">
    <source>
        <dbReference type="Google" id="ProtNLM"/>
    </source>
</evidence>
<keyword evidence="2" id="KW-0472">Membrane</keyword>
<feature type="transmembrane region" description="Helical" evidence="2">
    <location>
        <begin position="137"/>
        <end position="157"/>
    </location>
</feature>
<evidence type="ECO:0000313" key="3">
    <source>
        <dbReference type="EMBL" id="MBT0993012.1"/>
    </source>
</evidence>
<keyword evidence="2" id="KW-0812">Transmembrane</keyword>
<evidence type="ECO:0000256" key="1">
    <source>
        <dbReference type="SAM" id="MobiDB-lite"/>
    </source>
</evidence>
<dbReference type="EMBL" id="JAHBOH010000001">
    <property type="protein sequence ID" value="MBT0993012.1"/>
    <property type="molecule type" value="Genomic_DNA"/>
</dbReference>
<sequence>MTNLDERQGAGVDDLDVTCPECGTVTRVRADRRLASDFCPTCDYPLFWARPSSSPVPDEDGDDARWRAPGASGALTASTLACPACAELNVPTAVRCVRCGSSMTPPPAPAEPPPPAPAPVVVVQQAPPEPCGHPDTWLVVTLTAVITATLTLALVWLL</sequence>
<evidence type="ECO:0000313" key="4">
    <source>
        <dbReference type="Proteomes" id="UP000722125"/>
    </source>
</evidence>
<accession>A0ABS5TV82</accession>
<dbReference type="RefSeq" id="WP_214345990.1">
    <property type="nucleotide sequence ID" value="NZ_JAHBOH010000001.1"/>
</dbReference>
<dbReference type="Proteomes" id="UP000722125">
    <property type="component" value="Unassembled WGS sequence"/>
</dbReference>
<organism evidence="3 4">
    <name type="scientific">Cellulomonas fulva</name>
    <dbReference type="NCBI Taxonomy" id="2835530"/>
    <lineage>
        <taxon>Bacteria</taxon>
        <taxon>Bacillati</taxon>
        <taxon>Actinomycetota</taxon>
        <taxon>Actinomycetes</taxon>
        <taxon>Micrococcales</taxon>
        <taxon>Cellulomonadaceae</taxon>
        <taxon>Cellulomonas</taxon>
    </lineage>
</organism>
<gene>
    <name evidence="3" type="ORF">KIN34_01735</name>
</gene>